<gene>
    <name evidence="2" type="ordered locus">sce4107</name>
</gene>
<dbReference type="Proteomes" id="UP000002139">
    <property type="component" value="Chromosome"/>
</dbReference>
<evidence type="ECO:0000313" key="2">
    <source>
        <dbReference type="EMBL" id="CAN94270.1"/>
    </source>
</evidence>
<protein>
    <recommendedName>
        <fullName evidence="1">DUF2169 domain-containing protein</fullName>
    </recommendedName>
</protein>
<dbReference type="EMBL" id="AM746676">
    <property type="protein sequence ID" value="CAN94270.1"/>
    <property type="molecule type" value="Genomic_DNA"/>
</dbReference>
<dbReference type="Pfam" id="PF09937">
    <property type="entry name" value="DUF2169"/>
    <property type="match status" value="1"/>
</dbReference>
<dbReference type="RefSeq" id="WP_012236740.1">
    <property type="nucleotide sequence ID" value="NC_010162.1"/>
</dbReference>
<accession>A9EVY8</accession>
<dbReference type="AlphaFoldDB" id="A9EVY8"/>
<organism evidence="2 3">
    <name type="scientific">Sorangium cellulosum (strain So ce56)</name>
    <name type="common">Polyangium cellulosum (strain So ce56)</name>
    <dbReference type="NCBI Taxonomy" id="448385"/>
    <lineage>
        <taxon>Bacteria</taxon>
        <taxon>Pseudomonadati</taxon>
        <taxon>Myxococcota</taxon>
        <taxon>Polyangia</taxon>
        <taxon>Polyangiales</taxon>
        <taxon>Polyangiaceae</taxon>
        <taxon>Sorangium</taxon>
    </lineage>
</organism>
<dbReference type="STRING" id="448385.sce4107"/>
<evidence type="ECO:0000259" key="1">
    <source>
        <dbReference type="Pfam" id="PF09937"/>
    </source>
</evidence>
<keyword evidence="3" id="KW-1185">Reference proteome</keyword>
<proteinExistence type="predicted"/>
<dbReference type="OrthoDB" id="5502688at2"/>
<evidence type="ECO:0000313" key="3">
    <source>
        <dbReference type="Proteomes" id="UP000002139"/>
    </source>
</evidence>
<dbReference type="InterPro" id="IPR018683">
    <property type="entry name" value="DUF2169"/>
</dbReference>
<name>A9EVY8_SORC5</name>
<dbReference type="eggNOG" id="COG5351">
    <property type="taxonomic scope" value="Bacteria"/>
</dbReference>
<sequence length="332" mass="36227">MTFANNTPFAALDIPLLDARGRSTVVAVIKVTYTIRPDRRLAFAEVPHPIRVNDEMWFPDRAESSIRLPTDACAEKRGTDVIVVGDAISRRPVTALDVCVRVRDVDVPLRVHGPRVFFRGVVGVAIGPAAPFERQPILYENAYGGVADEGWTVEPRNRAGVGVAKQKADLVDRPAPQIEHPARPHRAAGDAHPPVGYGAIALHWSPRLERSGTFDEVWRTTRMPLPPLDFDVRANNAAHPSLLFEQPLSPGDAIAIGGMHEDGPVAFEVPRIPIVVCAKSDISGRVEVRPSVDTVVVLPNERVVEMTMRAAFAQGRGRDVLREVRVDAEASG</sequence>
<feature type="domain" description="DUF2169" evidence="1">
    <location>
        <begin position="21"/>
        <end position="309"/>
    </location>
</feature>
<dbReference type="HOGENOM" id="CLU_045796_0_0_7"/>
<dbReference type="BioCyc" id="SCEL448385:SCE_RS21115-MONOMER"/>
<dbReference type="KEGG" id="scl:sce4107"/>
<reference evidence="2 3" key="1">
    <citation type="journal article" date="2007" name="Nat. Biotechnol.">
        <title>Complete genome sequence of the myxobacterium Sorangium cellulosum.</title>
        <authorList>
            <person name="Schneiker S."/>
            <person name="Perlova O."/>
            <person name="Kaiser O."/>
            <person name="Gerth K."/>
            <person name="Alici A."/>
            <person name="Altmeyer M.O."/>
            <person name="Bartels D."/>
            <person name="Bekel T."/>
            <person name="Beyer S."/>
            <person name="Bode E."/>
            <person name="Bode H.B."/>
            <person name="Bolten C.J."/>
            <person name="Choudhuri J.V."/>
            <person name="Doss S."/>
            <person name="Elnakady Y.A."/>
            <person name="Frank B."/>
            <person name="Gaigalat L."/>
            <person name="Goesmann A."/>
            <person name="Groeger C."/>
            <person name="Gross F."/>
            <person name="Jelsbak L."/>
            <person name="Jelsbak L."/>
            <person name="Kalinowski J."/>
            <person name="Kegler C."/>
            <person name="Knauber T."/>
            <person name="Konietzny S."/>
            <person name="Kopp M."/>
            <person name="Krause L."/>
            <person name="Krug D."/>
            <person name="Linke B."/>
            <person name="Mahmud T."/>
            <person name="Martinez-Arias R."/>
            <person name="McHardy A.C."/>
            <person name="Merai M."/>
            <person name="Meyer F."/>
            <person name="Mormann S."/>
            <person name="Munoz-Dorado J."/>
            <person name="Perez J."/>
            <person name="Pradella S."/>
            <person name="Rachid S."/>
            <person name="Raddatz G."/>
            <person name="Rosenau F."/>
            <person name="Rueckert C."/>
            <person name="Sasse F."/>
            <person name="Scharfe M."/>
            <person name="Schuster S.C."/>
            <person name="Suen G."/>
            <person name="Treuner-Lange A."/>
            <person name="Velicer G.J."/>
            <person name="Vorholter F.-J."/>
            <person name="Weissman K.J."/>
            <person name="Welch R.D."/>
            <person name="Wenzel S.C."/>
            <person name="Whitworth D.E."/>
            <person name="Wilhelm S."/>
            <person name="Wittmann C."/>
            <person name="Bloecker H."/>
            <person name="Puehler A."/>
            <person name="Mueller R."/>
        </authorList>
    </citation>
    <scope>NUCLEOTIDE SEQUENCE [LARGE SCALE GENOMIC DNA]</scope>
    <source>
        <strain evidence="3">So ce56</strain>
    </source>
</reference>